<proteinExistence type="predicted"/>
<keyword evidence="2" id="KW-0472">Membrane</keyword>
<dbReference type="InParanoid" id="G4TWG4"/>
<feature type="compositionally biased region" description="Low complexity" evidence="1">
    <location>
        <begin position="292"/>
        <end position="303"/>
    </location>
</feature>
<sequence>MSFTFNKIYVQSRLVFAFSALAEMSVVRAQSSIGHYNISRGNSIVSVLEEAILTAQHAEEMPVPPITIHATPPSPGIQSGHPVAPVFPASLSIDIEITHYYTHSMSTSRVQGAAPTFTAFTTTVHSRSSTRSTVSMAESTSSPLAPISDRVSIMVVTPMLPLFSPSPVNDRPTVNDYTITVQDSQPPSSSLVFASTFSRPLPRTTLVPSDGHAVDSGSARNGFKDAAPVVVIVVSILVTGILVYAYYALKRKWQRHRQATAAAAVRDDDLALYKPHRMSEFVLPHPELTELAPSASPSPSGPSQVMSEPPSPDVTLDDCVPWTEPELSRRNAIKLTQFKPVVTRSMRTRATRRSRALPFGMTMEAPPSREEQTKCSLPRGHLPHNPSPLREVHLD</sequence>
<dbReference type="AlphaFoldDB" id="G4TWG4"/>
<reference evidence="3 4" key="1">
    <citation type="journal article" date="2011" name="PLoS Pathog.">
        <title>Endophytic Life Strategies Decoded by Genome and Transcriptome Analyses of the Mutualistic Root Symbiont Piriformospora indica.</title>
        <authorList>
            <person name="Zuccaro A."/>
            <person name="Lahrmann U."/>
            <person name="Guldener U."/>
            <person name="Langen G."/>
            <person name="Pfiffi S."/>
            <person name="Biedenkopf D."/>
            <person name="Wong P."/>
            <person name="Samans B."/>
            <person name="Grimm C."/>
            <person name="Basiewicz M."/>
            <person name="Murat C."/>
            <person name="Martin F."/>
            <person name="Kogel K.H."/>
        </authorList>
    </citation>
    <scope>NUCLEOTIDE SEQUENCE [LARGE SCALE GENOMIC DNA]</scope>
    <source>
        <strain evidence="3 4">DSM 11827</strain>
    </source>
</reference>
<evidence type="ECO:0008006" key="5">
    <source>
        <dbReference type="Google" id="ProtNLM"/>
    </source>
</evidence>
<evidence type="ECO:0000256" key="2">
    <source>
        <dbReference type="SAM" id="Phobius"/>
    </source>
</evidence>
<keyword evidence="2" id="KW-1133">Transmembrane helix</keyword>
<dbReference type="HOGENOM" id="CLU_729805_0_0_1"/>
<keyword evidence="2" id="KW-0812">Transmembrane</keyword>
<keyword evidence="4" id="KW-1185">Reference proteome</keyword>
<feature type="region of interest" description="Disordered" evidence="1">
    <location>
        <begin position="289"/>
        <end position="314"/>
    </location>
</feature>
<evidence type="ECO:0000313" key="3">
    <source>
        <dbReference type="EMBL" id="CCA75657.1"/>
    </source>
</evidence>
<dbReference type="Proteomes" id="UP000007148">
    <property type="component" value="Unassembled WGS sequence"/>
</dbReference>
<evidence type="ECO:0000256" key="1">
    <source>
        <dbReference type="SAM" id="MobiDB-lite"/>
    </source>
</evidence>
<accession>G4TWG4</accession>
<protein>
    <recommendedName>
        <fullName evidence="5">Transmembrane protein</fullName>
    </recommendedName>
</protein>
<comment type="caution">
    <text evidence="3">The sequence shown here is derived from an EMBL/GenBank/DDBJ whole genome shotgun (WGS) entry which is preliminary data.</text>
</comment>
<feature type="region of interest" description="Disordered" evidence="1">
    <location>
        <begin position="362"/>
        <end position="395"/>
    </location>
</feature>
<gene>
    <name evidence="3" type="ORF">PIIN_09647</name>
</gene>
<evidence type="ECO:0000313" key="4">
    <source>
        <dbReference type="Proteomes" id="UP000007148"/>
    </source>
</evidence>
<name>G4TWG4_SERID</name>
<feature type="transmembrane region" description="Helical" evidence="2">
    <location>
        <begin position="226"/>
        <end position="249"/>
    </location>
</feature>
<organism evidence="3 4">
    <name type="scientific">Serendipita indica (strain DSM 11827)</name>
    <name type="common">Root endophyte fungus</name>
    <name type="synonym">Piriformospora indica</name>
    <dbReference type="NCBI Taxonomy" id="1109443"/>
    <lineage>
        <taxon>Eukaryota</taxon>
        <taxon>Fungi</taxon>
        <taxon>Dikarya</taxon>
        <taxon>Basidiomycota</taxon>
        <taxon>Agaricomycotina</taxon>
        <taxon>Agaricomycetes</taxon>
        <taxon>Sebacinales</taxon>
        <taxon>Serendipitaceae</taxon>
        <taxon>Serendipita</taxon>
    </lineage>
</organism>
<dbReference type="EMBL" id="CAFZ01000493">
    <property type="protein sequence ID" value="CCA75657.1"/>
    <property type="molecule type" value="Genomic_DNA"/>
</dbReference>